<dbReference type="GO" id="GO:0003677">
    <property type="term" value="F:DNA binding"/>
    <property type="evidence" value="ECO:0007669"/>
    <property type="project" value="UniProtKB-KW"/>
</dbReference>
<dbReference type="InterPro" id="IPR011006">
    <property type="entry name" value="CheY-like_superfamily"/>
</dbReference>
<dbReference type="SMART" id="SM00448">
    <property type="entry name" value="REC"/>
    <property type="match status" value="1"/>
</dbReference>
<dbReference type="EMBL" id="WWNE01000007">
    <property type="protein sequence ID" value="NBG66322.1"/>
    <property type="molecule type" value="Genomic_DNA"/>
</dbReference>
<feature type="domain" description="Response regulatory" evidence="7">
    <location>
        <begin position="4"/>
        <end position="120"/>
    </location>
</feature>
<keyword evidence="10" id="KW-1185">Reference proteome</keyword>
<dbReference type="SMART" id="SM00419">
    <property type="entry name" value="HTH_CRP"/>
    <property type="match status" value="1"/>
</dbReference>
<dbReference type="GO" id="GO:0006355">
    <property type="term" value="P:regulation of DNA-templated transcription"/>
    <property type="evidence" value="ECO:0007669"/>
    <property type="project" value="InterPro"/>
</dbReference>
<dbReference type="InterPro" id="IPR000595">
    <property type="entry name" value="cNMP-bd_dom"/>
</dbReference>
<dbReference type="PANTHER" id="PTHR43547:SF2">
    <property type="entry name" value="HYBRID SIGNAL TRANSDUCTION HISTIDINE KINASE C"/>
    <property type="match status" value="1"/>
</dbReference>
<dbReference type="Proteomes" id="UP000470771">
    <property type="component" value="Unassembled WGS sequence"/>
</dbReference>
<evidence type="ECO:0000313" key="10">
    <source>
        <dbReference type="Proteomes" id="UP000470771"/>
    </source>
</evidence>
<dbReference type="SMART" id="SM00100">
    <property type="entry name" value="cNMP"/>
    <property type="match status" value="1"/>
</dbReference>
<dbReference type="InterPro" id="IPR012318">
    <property type="entry name" value="HTH_CRP"/>
</dbReference>
<protein>
    <submittedName>
        <fullName evidence="9">Response regulator</fullName>
    </submittedName>
</protein>
<dbReference type="PROSITE" id="PS50110">
    <property type="entry name" value="RESPONSE_REGULATORY"/>
    <property type="match status" value="1"/>
</dbReference>
<feature type="domain" description="HTH crp-type" evidence="8">
    <location>
        <begin position="275"/>
        <end position="345"/>
    </location>
</feature>
<dbReference type="RefSeq" id="WP_160633276.1">
    <property type="nucleotide sequence ID" value="NZ_WWNE01000007.1"/>
</dbReference>
<dbReference type="Pfam" id="PF00027">
    <property type="entry name" value="cNMP_binding"/>
    <property type="match status" value="1"/>
</dbReference>
<dbReference type="Gene3D" id="3.40.50.2300">
    <property type="match status" value="1"/>
</dbReference>
<evidence type="ECO:0000256" key="5">
    <source>
        <dbReference type="PROSITE-ProRule" id="PRU00169"/>
    </source>
</evidence>
<feature type="modified residue" description="4-aspartylphosphate" evidence="5">
    <location>
        <position position="53"/>
    </location>
</feature>
<dbReference type="InterPro" id="IPR036390">
    <property type="entry name" value="WH_DNA-bd_sf"/>
</dbReference>
<evidence type="ECO:0000256" key="3">
    <source>
        <dbReference type="ARBA" id="ARBA00023125"/>
    </source>
</evidence>
<accession>A0A6N9NKC9</accession>
<dbReference type="InterPro" id="IPR014710">
    <property type="entry name" value="RmlC-like_jellyroll"/>
</dbReference>
<evidence type="ECO:0000256" key="2">
    <source>
        <dbReference type="ARBA" id="ARBA00023015"/>
    </source>
</evidence>
<dbReference type="PANTHER" id="PTHR43547">
    <property type="entry name" value="TWO-COMPONENT HISTIDINE KINASE"/>
    <property type="match status" value="1"/>
</dbReference>
<reference evidence="9 10" key="1">
    <citation type="submission" date="2019-12" db="EMBL/GenBank/DDBJ databases">
        <authorList>
            <person name="Zhao J."/>
        </authorList>
    </citation>
    <scope>NUCLEOTIDE SEQUENCE [LARGE SCALE GENOMIC DNA]</scope>
    <source>
        <strain evidence="9 10">S-15</strain>
    </source>
</reference>
<keyword evidence="1 5" id="KW-0597">Phosphoprotein</keyword>
<keyword evidence="4" id="KW-0804">Transcription</keyword>
<evidence type="ECO:0000259" key="7">
    <source>
        <dbReference type="PROSITE" id="PS50110"/>
    </source>
</evidence>
<evidence type="ECO:0000256" key="4">
    <source>
        <dbReference type="ARBA" id="ARBA00023163"/>
    </source>
</evidence>
<dbReference type="CDD" id="cd00038">
    <property type="entry name" value="CAP_ED"/>
    <property type="match status" value="1"/>
</dbReference>
<dbReference type="PROSITE" id="PS50042">
    <property type="entry name" value="CNMP_BINDING_3"/>
    <property type="match status" value="1"/>
</dbReference>
<dbReference type="InterPro" id="IPR018490">
    <property type="entry name" value="cNMP-bd_dom_sf"/>
</dbReference>
<dbReference type="InterPro" id="IPR036388">
    <property type="entry name" value="WH-like_DNA-bd_sf"/>
</dbReference>
<dbReference type="SUPFAM" id="SSF52172">
    <property type="entry name" value="CheY-like"/>
    <property type="match status" value="1"/>
</dbReference>
<evidence type="ECO:0000256" key="1">
    <source>
        <dbReference type="ARBA" id="ARBA00022553"/>
    </source>
</evidence>
<keyword evidence="3" id="KW-0238">DNA-binding</keyword>
<evidence type="ECO:0000259" key="8">
    <source>
        <dbReference type="PROSITE" id="PS51063"/>
    </source>
</evidence>
<proteinExistence type="predicted"/>
<dbReference type="AlphaFoldDB" id="A0A6N9NKC9"/>
<dbReference type="Gene3D" id="2.60.120.10">
    <property type="entry name" value="Jelly Rolls"/>
    <property type="match status" value="1"/>
</dbReference>
<keyword evidence="2" id="KW-0805">Transcription regulation</keyword>
<dbReference type="Pfam" id="PF00072">
    <property type="entry name" value="Response_reg"/>
    <property type="match status" value="1"/>
</dbReference>
<feature type="domain" description="Cyclic nucleotide-binding" evidence="6">
    <location>
        <begin position="149"/>
        <end position="261"/>
    </location>
</feature>
<dbReference type="GO" id="GO:0000155">
    <property type="term" value="F:phosphorelay sensor kinase activity"/>
    <property type="evidence" value="ECO:0007669"/>
    <property type="project" value="TreeGrafter"/>
</dbReference>
<dbReference type="SUPFAM" id="SSF51206">
    <property type="entry name" value="cAMP-binding domain-like"/>
    <property type="match status" value="1"/>
</dbReference>
<comment type="caution">
    <text evidence="9">The sequence shown here is derived from an EMBL/GenBank/DDBJ whole genome shotgun (WGS) entry which is preliminary data.</text>
</comment>
<dbReference type="PROSITE" id="PS51063">
    <property type="entry name" value="HTH_CRP_2"/>
    <property type="match status" value="1"/>
</dbReference>
<evidence type="ECO:0000259" key="6">
    <source>
        <dbReference type="PROSITE" id="PS50042"/>
    </source>
</evidence>
<dbReference type="Pfam" id="PF13545">
    <property type="entry name" value="HTH_Crp_2"/>
    <property type="match status" value="1"/>
</dbReference>
<sequence>MKKKILLIEDDEAIRENTAEILELANYEVATAENGKVGVRKSKEVKPDLIICDIMMPELDGYGVLYLLGKDPETSTIPFIFLTAKTEKSDRRKGMMMGADDYLTKPFEEMDLLNAIEGRLKRNVALKQSFIRDAKGLEDFVEIAKGLKELEEITASKQVRQHKKKDTLYFERDFPNAVFLLTKGKVKTYKINDDAKEYITGILKEGDFFGYLPIMEDRAYDECAVCIEDSEVVKISKQDFLQLIEKNREVASKFIKMISNDLVEREKKLLSLAYDSVRKRAANALLELKERFGANDKNYRIDMLRSDLASMVGTASESIIRTLTDFKEEGLIEVKGKEIRIINADGLKNVW</sequence>
<evidence type="ECO:0000313" key="9">
    <source>
        <dbReference type="EMBL" id="NBG66322.1"/>
    </source>
</evidence>
<name>A0A6N9NKC9_9FLAO</name>
<dbReference type="CDD" id="cd17574">
    <property type="entry name" value="REC_OmpR"/>
    <property type="match status" value="1"/>
</dbReference>
<dbReference type="SUPFAM" id="SSF46785">
    <property type="entry name" value="Winged helix' DNA-binding domain"/>
    <property type="match status" value="1"/>
</dbReference>
<organism evidence="9 10">
    <name type="scientific">Acidiluteibacter ferrifornacis</name>
    <dbReference type="NCBI Taxonomy" id="2692424"/>
    <lineage>
        <taxon>Bacteria</taxon>
        <taxon>Pseudomonadati</taxon>
        <taxon>Bacteroidota</taxon>
        <taxon>Flavobacteriia</taxon>
        <taxon>Flavobacteriales</taxon>
        <taxon>Cryomorphaceae</taxon>
        <taxon>Acidiluteibacter</taxon>
    </lineage>
</organism>
<gene>
    <name evidence="9" type="ORF">GQN54_09355</name>
</gene>
<dbReference type="Gene3D" id="1.10.10.10">
    <property type="entry name" value="Winged helix-like DNA-binding domain superfamily/Winged helix DNA-binding domain"/>
    <property type="match status" value="1"/>
</dbReference>
<dbReference type="InterPro" id="IPR001789">
    <property type="entry name" value="Sig_transdc_resp-reg_receiver"/>
</dbReference>